<sequence length="945" mass="100973">MIQFKKALSVVIAMMLFVATLSSEAAALPAALYESSTLQTITAGATLENISRFTLNGWLNINVLRIDTTNPNIKIDTLTNDQITEKLVTVPTLAQQDNAVAAVNASFFNAINAGTGYADGPIVQEGSLLSTAGWYNQNKNEMASLSLSNYGGLSIDYWKNELQLIGPDFAPFVVSQYNQPSHRNYTDITVLDKKWGASTLGASAAYPDLVEVVVSDGRVVEVRQAQSAAAIPTNGFVIISRGEQAAKLVQSLQIGGQASLSLNSTPDWSGLQMSVTGASVLVKDGQIPDKFSYNVSSFNQNNPRTLAGSTQDGKQLILVTVDGRQDNSIGLTQKESAELMLQLGAYNAMILDGGGSTTMVARTPGTKQLQVANVPSEGTLRPVANAIGIFSLAPAGTLSRLIIETESPNVFVNTSRSFTLKGVDQYANPVDIDPEDVKWGVSGIKGTFSGSTLRPTSVGDGKVTAKVGDLTAELDICSLSAPARLILSTNEIKVPSGQSQTIQVTGCSLEGFAARIQPEDIQWKVYGSIGIGECLNGVFQAQNAGTGYIEASVGNAHAYCGVAVSSESTENKYAFEDSFGTFSASSENVRGSYRISSGQVYAGQTSGELIYDFLYTEDPGEASILFGNKGVPLNVNTSGLGVWVYNSLENTNKLMGEIIDANGKKHQVQFSADMSWNGWRQVSTSLGSINSPRYLTRLYVRNTDPSNSGGVIYWDELTASVSNHPAIDTAKIPQNTVLTDKANRAATFSAGSSNFRFAVFGSSVQPSSKSKQQSLMQLNTFINKNMDLAIYTGASAAKLAGGVTKPAMKTGSGYKTFHYKNSTFIQLDCCKGGLRRTDPAQWTSLFKELNSSKGDQIFVSVDCAPGSFVNAKEAALLKDTLADYHKETGKNVYVFYPGSTDQVQLDRGVRYISCAGFNTSAAGKQANKLIVTVLDDQVTYEFKAL</sequence>
<keyword evidence="1" id="KW-0732">Signal</keyword>
<dbReference type="PANTHER" id="PTHR40446:SF2">
    <property type="entry name" value="N-ACETYLGLUCOSAMINE-1-PHOSPHODIESTER ALPHA-N-ACETYLGLUCOSAMINIDASE"/>
    <property type="match status" value="1"/>
</dbReference>
<proteinExistence type="predicted"/>
<evidence type="ECO:0000313" key="4">
    <source>
        <dbReference type="Proteomes" id="UP000430508"/>
    </source>
</evidence>
<feature type="domain" description="Phosphodiester glycosidase" evidence="2">
    <location>
        <begin position="210"/>
        <end position="390"/>
    </location>
</feature>
<name>A0A857DL93_9FIRM</name>
<dbReference type="Pfam" id="PF09992">
    <property type="entry name" value="NAGPA"/>
    <property type="match status" value="1"/>
</dbReference>
<dbReference type="EMBL" id="CP046996">
    <property type="protein sequence ID" value="QHA00906.1"/>
    <property type="molecule type" value="Genomic_DNA"/>
</dbReference>
<evidence type="ECO:0000313" key="3">
    <source>
        <dbReference type="EMBL" id="QHA00906.1"/>
    </source>
</evidence>
<feature type="signal peptide" evidence="1">
    <location>
        <begin position="1"/>
        <end position="25"/>
    </location>
</feature>
<dbReference type="AlphaFoldDB" id="A0A857DL93"/>
<reference evidence="3 4" key="1">
    <citation type="submission" date="2019-12" db="EMBL/GenBank/DDBJ databases">
        <title>Sequence classification of anaerobic respiratory reductive dehalogenases: First we see many, then we see few.</title>
        <authorList>
            <person name="Molenda O."/>
            <person name="Puentes Jacome L.A."/>
            <person name="Cao X."/>
            <person name="Nesbo C.L."/>
            <person name="Tang S."/>
            <person name="Morson N."/>
            <person name="Patron J."/>
            <person name="Lomheim L."/>
            <person name="Wishart D.S."/>
            <person name="Edwards E.A."/>
        </authorList>
    </citation>
    <scope>NUCLEOTIDE SEQUENCE [LARGE SCALE GENOMIC DNA]</scope>
    <source>
        <strain evidence="3 4">12DCA</strain>
    </source>
</reference>
<accession>A0A857DL93</accession>
<evidence type="ECO:0000259" key="2">
    <source>
        <dbReference type="Pfam" id="PF09992"/>
    </source>
</evidence>
<feature type="chain" id="PRO_5032776526" evidence="1">
    <location>
        <begin position="26"/>
        <end position="945"/>
    </location>
</feature>
<dbReference type="InterPro" id="IPR018711">
    <property type="entry name" value="NAGPA"/>
</dbReference>
<dbReference type="PANTHER" id="PTHR40446">
    <property type="entry name" value="N-ACETYLGLUCOSAMINE-1-PHOSPHODIESTER ALPHA-N-ACETYLGLUCOSAMINIDASE"/>
    <property type="match status" value="1"/>
</dbReference>
<keyword evidence="3" id="KW-0378">Hydrolase</keyword>
<dbReference type="Gene3D" id="2.60.120.430">
    <property type="entry name" value="Galactose-binding lectin"/>
    <property type="match status" value="1"/>
</dbReference>
<organism evidence="3 4">
    <name type="scientific">Dehalobacter restrictus</name>
    <dbReference type="NCBI Taxonomy" id="55583"/>
    <lineage>
        <taxon>Bacteria</taxon>
        <taxon>Bacillati</taxon>
        <taxon>Bacillota</taxon>
        <taxon>Clostridia</taxon>
        <taxon>Eubacteriales</taxon>
        <taxon>Desulfitobacteriaceae</taxon>
        <taxon>Dehalobacter</taxon>
    </lineage>
</organism>
<gene>
    <name evidence="3" type="ORF">GQ588_09805</name>
</gene>
<protein>
    <submittedName>
        <fullName evidence="3">Phosphodiester glycosidase family protein</fullName>
    </submittedName>
</protein>
<keyword evidence="3" id="KW-0326">Glycosidase</keyword>
<dbReference type="RefSeq" id="WP_158208282.1">
    <property type="nucleotide sequence ID" value="NZ_CP046996.1"/>
</dbReference>
<dbReference type="GO" id="GO:0016798">
    <property type="term" value="F:hydrolase activity, acting on glycosyl bonds"/>
    <property type="evidence" value="ECO:0007669"/>
    <property type="project" value="UniProtKB-KW"/>
</dbReference>
<dbReference type="Proteomes" id="UP000430508">
    <property type="component" value="Chromosome"/>
</dbReference>
<evidence type="ECO:0000256" key="1">
    <source>
        <dbReference type="SAM" id="SignalP"/>
    </source>
</evidence>